<dbReference type="CDD" id="cd01095">
    <property type="entry name" value="Nitrilotriacetate_monoxgenase"/>
    <property type="match status" value="1"/>
</dbReference>
<dbReference type="SUPFAM" id="SSF51679">
    <property type="entry name" value="Bacterial luciferase-like"/>
    <property type="match status" value="1"/>
</dbReference>
<evidence type="ECO:0000256" key="3">
    <source>
        <dbReference type="ARBA" id="ARBA00023002"/>
    </source>
</evidence>
<dbReference type="GO" id="GO:0016705">
    <property type="term" value="F:oxidoreductase activity, acting on paired donors, with incorporation or reduction of molecular oxygen"/>
    <property type="evidence" value="ECO:0007669"/>
    <property type="project" value="InterPro"/>
</dbReference>
<organism evidence="8 9">
    <name type="scientific">Chitinasiproducens palmae</name>
    <dbReference type="NCBI Taxonomy" id="1770053"/>
    <lineage>
        <taxon>Bacteria</taxon>
        <taxon>Pseudomonadati</taxon>
        <taxon>Pseudomonadota</taxon>
        <taxon>Betaproteobacteria</taxon>
        <taxon>Burkholderiales</taxon>
        <taxon>Burkholderiaceae</taxon>
        <taxon>Chitinasiproducens</taxon>
    </lineage>
</organism>
<name>A0A1H2PPX8_9BURK</name>
<dbReference type="Gene3D" id="3.20.20.30">
    <property type="entry name" value="Luciferase-like domain"/>
    <property type="match status" value="1"/>
</dbReference>
<dbReference type="OrthoDB" id="4505903at2"/>
<dbReference type="NCBIfam" id="TIGR03860">
    <property type="entry name" value="FMN_nitrolo"/>
    <property type="match status" value="1"/>
</dbReference>
<comment type="similarity">
    <text evidence="5">Belongs to the NtaA/SnaA/DszA monooxygenase family.</text>
</comment>
<dbReference type="RefSeq" id="WP_091908548.1">
    <property type="nucleotide sequence ID" value="NZ_FNLO01000006.1"/>
</dbReference>
<evidence type="ECO:0000256" key="4">
    <source>
        <dbReference type="ARBA" id="ARBA00023033"/>
    </source>
</evidence>
<dbReference type="InterPro" id="IPR011251">
    <property type="entry name" value="Luciferase-like_dom"/>
</dbReference>
<dbReference type="InterPro" id="IPR051260">
    <property type="entry name" value="Diverse_substr_monoxygenases"/>
</dbReference>
<reference evidence="9" key="1">
    <citation type="submission" date="2016-09" db="EMBL/GenBank/DDBJ databases">
        <authorList>
            <person name="Varghese N."/>
            <person name="Submissions S."/>
        </authorList>
    </citation>
    <scope>NUCLEOTIDE SEQUENCE [LARGE SCALE GENOMIC DNA]</scope>
    <source>
        <strain evidence="9">JS23</strain>
    </source>
</reference>
<dbReference type="InterPro" id="IPR016215">
    <property type="entry name" value="NTA_MOA"/>
</dbReference>
<evidence type="ECO:0000256" key="5">
    <source>
        <dbReference type="ARBA" id="ARBA00033748"/>
    </source>
</evidence>
<dbReference type="GO" id="GO:0004497">
    <property type="term" value="F:monooxygenase activity"/>
    <property type="evidence" value="ECO:0007669"/>
    <property type="project" value="UniProtKB-KW"/>
</dbReference>
<feature type="binding site" evidence="6">
    <location>
        <position position="153"/>
    </location>
    <ligand>
        <name>FMN</name>
        <dbReference type="ChEBI" id="CHEBI:58210"/>
    </ligand>
</feature>
<evidence type="ECO:0000256" key="2">
    <source>
        <dbReference type="ARBA" id="ARBA00022643"/>
    </source>
</evidence>
<keyword evidence="9" id="KW-1185">Reference proteome</keyword>
<feature type="domain" description="Luciferase-like" evidence="7">
    <location>
        <begin position="28"/>
        <end position="324"/>
    </location>
</feature>
<dbReference type="PANTHER" id="PTHR30011:SF16">
    <property type="entry name" value="C2H2 FINGER DOMAIN TRANSCRIPTION FACTOR (EUROFUNG)-RELATED"/>
    <property type="match status" value="1"/>
</dbReference>
<dbReference type="PIRSF" id="PIRSF000337">
    <property type="entry name" value="NTA_MOA"/>
    <property type="match status" value="1"/>
</dbReference>
<evidence type="ECO:0000313" key="9">
    <source>
        <dbReference type="Proteomes" id="UP000243719"/>
    </source>
</evidence>
<feature type="binding site" evidence="6">
    <location>
        <position position="224"/>
    </location>
    <ligand>
        <name>FMN</name>
        <dbReference type="ChEBI" id="CHEBI:58210"/>
    </ligand>
</feature>
<feature type="binding site" evidence="6">
    <location>
        <position position="59"/>
    </location>
    <ligand>
        <name>FMN</name>
        <dbReference type="ChEBI" id="CHEBI:58210"/>
    </ligand>
</feature>
<evidence type="ECO:0000313" key="8">
    <source>
        <dbReference type="EMBL" id="SDV48863.1"/>
    </source>
</evidence>
<sequence>MSGKERKLHLGFTVWPTGFHPAGWRLPGAKSDGNSDARFLRELAQQAEAAKFDFFFIGDQVVGLPEWQFERPNQVLRPEALTYAGFVAAATRRIGIVATVNVTYADPYSVARATATLDHLSEGRLGWNVVTGEAEAAAANYGRKEHWDNEKRYDWASEFTEAVKLLWDSWEDDAKIADRERGVLFDSDKVHRIDYRGEFFSIDGPLNVERPVQGQIPIVNAGRSDRSIEFGSKYSDIKFTNSTALGLAGAQTYYADLKARAAAQGRDPDKQFIIPGLIVYVERTQEAAHRRYREIQDLTLVDSDLQALGDALGVDLSGLPDTTEVDDVEALRGLVGKPASIVADARTNAGPGSFTLRRLFLSFHRRWYFREIVGDPTTIADIIQHWFESRAADGFMIFPPYVPGGAEAFFQLVVPELQQRGLFRTEYDGTTLRDHFGLDKPANVFAAARSHAAAAVAPADAALAQSA</sequence>
<dbReference type="InterPro" id="IPR036661">
    <property type="entry name" value="Luciferase-like_sf"/>
</dbReference>
<keyword evidence="1 6" id="KW-0285">Flavoprotein</keyword>
<dbReference type="Pfam" id="PF00296">
    <property type="entry name" value="Bac_luciferase"/>
    <property type="match status" value="1"/>
</dbReference>
<evidence type="ECO:0000256" key="1">
    <source>
        <dbReference type="ARBA" id="ARBA00022630"/>
    </source>
</evidence>
<dbReference type="Proteomes" id="UP000243719">
    <property type="component" value="Unassembled WGS sequence"/>
</dbReference>
<evidence type="ECO:0000259" key="7">
    <source>
        <dbReference type="Pfam" id="PF00296"/>
    </source>
</evidence>
<evidence type="ECO:0000256" key="6">
    <source>
        <dbReference type="PIRSR" id="PIRSR000337-1"/>
    </source>
</evidence>
<keyword evidence="4 8" id="KW-0503">Monooxygenase</keyword>
<protein>
    <submittedName>
        <fullName evidence="8">FMN-dependent oxidoreductase, nitrilotriacetate monooxygenase family</fullName>
    </submittedName>
</protein>
<feature type="binding site" evidence="6">
    <location>
        <position position="99"/>
    </location>
    <ligand>
        <name>FMN</name>
        <dbReference type="ChEBI" id="CHEBI:58210"/>
    </ligand>
</feature>
<dbReference type="PANTHER" id="PTHR30011">
    <property type="entry name" value="ALKANESULFONATE MONOOXYGENASE-RELATED"/>
    <property type="match status" value="1"/>
</dbReference>
<keyword evidence="3" id="KW-0560">Oxidoreductase</keyword>
<keyword evidence="2 6" id="KW-0288">FMN</keyword>
<accession>A0A1H2PPX8</accession>
<proteinExistence type="inferred from homology"/>
<gene>
    <name evidence="8" type="ORF">SAMN05216551_106125</name>
</gene>
<dbReference type="STRING" id="1770053.SAMN05216551_106125"/>
<dbReference type="AlphaFoldDB" id="A0A1H2PPX8"/>
<dbReference type="EMBL" id="FNLO01000006">
    <property type="protein sequence ID" value="SDV48863.1"/>
    <property type="molecule type" value="Genomic_DNA"/>
</dbReference>